<feature type="repeat" description="TPR" evidence="1">
    <location>
        <begin position="292"/>
        <end position="325"/>
    </location>
</feature>
<dbReference type="InterPro" id="IPR011990">
    <property type="entry name" value="TPR-like_helical_dom_sf"/>
</dbReference>
<name>A0A7S7SJD8_PALFE</name>
<dbReference type="SUPFAM" id="SSF48452">
    <property type="entry name" value="TPR-like"/>
    <property type="match status" value="4"/>
</dbReference>
<sequence length="678" mass="76063">MNYPRVARLAGVLLAAVSVVSAQPQATAPKNPKASAYYHAALGHLYAELAAQYGGRGEYVSKAIDNYKLAMREDPETASLAQDLSDLYLQSGQIRTAVTEFEDFVKKNPEDVNARRILARLYTARIREGQQTRPNEEMMKAAIEQYEKIGEKAPRDVDNWLMLGRLHKLAQNSSASEKAYKKALAIDAENEDALTGLAMVYSDLGDTVSASQVLRKVADKNPSLRTLTALAAAYEQLKDYKLAAETYRRAVDMNKENPDLRRAYGEALFKGEDYDTAKGVFEDLSKEDSSDLLSVLRLSQIYRQKRDFAKADEYSQKAKKLDPNNLEIQYNEVSLLEAQGKTPEAIARLKEILDAMPKKTDSVGERGNRVILLEKLGLLYRITEQTPNAVATFREIAELEPESASRAQAQIIDAYRAGKDFASAEKEAKLASQKYPNDRLIKSVVSSLQTDLGHFKEAEATLKSLMDGKSDRETWLSLSQVYEKSKNYSEMAKAIDTAEKLSTTDDEKENVHFLRGAMYERQKKFDLAEEEFRKSLKVNPESAAALNYLGYMLADRNVRLPEALELIKKAVDLEPNNGAYMDSLGWVYFRMNRLDEAVAQLRGALERGSRDPTVHDHLGDVYSGLNKWKDALAQWELALREWHSNAPSDVDTTEVAKIQKKVEGAKVRLAKENGPNKN</sequence>
<evidence type="ECO:0000256" key="2">
    <source>
        <dbReference type="SAM" id="SignalP"/>
    </source>
</evidence>
<keyword evidence="1" id="KW-0802">TPR repeat</keyword>
<dbReference type="InterPro" id="IPR019734">
    <property type="entry name" value="TPR_rpt"/>
</dbReference>
<dbReference type="KEGG" id="pfer:IRI77_26625"/>
<proteinExistence type="predicted"/>
<dbReference type="Gene3D" id="1.25.40.10">
    <property type="entry name" value="Tetratricopeptide repeat domain"/>
    <property type="match status" value="3"/>
</dbReference>
<feature type="repeat" description="TPR" evidence="1">
    <location>
        <begin position="78"/>
        <end position="111"/>
    </location>
</feature>
<keyword evidence="5" id="KW-1185">Reference proteome</keyword>
<feature type="signal peptide" evidence="2">
    <location>
        <begin position="1"/>
        <end position="22"/>
    </location>
</feature>
<evidence type="ECO:0000313" key="5">
    <source>
        <dbReference type="Proteomes" id="UP000593892"/>
    </source>
</evidence>
<feature type="domain" description="Cytochrome c-type biogenesis protein H TPR" evidence="3">
    <location>
        <begin position="152"/>
        <end position="248"/>
    </location>
</feature>
<gene>
    <name evidence="4" type="ORF">IRI77_26625</name>
</gene>
<dbReference type="SMART" id="SM00028">
    <property type="entry name" value="TPR"/>
    <property type="match status" value="12"/>
</dbReference>
<dbReference type="PANTHER" id="PTHR12558">
    <property type="entry name" value="CELL DIVISION CYCLE 16,23,27"/>
    <property type="match status" value="1"/>
</dbReference>
<feature type="chain" id="PRO_5032994248" evidence="2">
    <location>
        <begin position="23"/>
        <end position="678"/>
    </location>
</feature>
<accession>A0A7S7SJD8</accession>
<protein>
    <submittedName>
        <fullName evidence="4">Tetratricopeptide repeat protein</fullName>
    </submittedName>
</protein>
<dbReference type="InterPro" id="IPR056413">
    <property type="entry name" value="TPR_CcmH_CycH"/>
</dbReference>
<evidence type="ECO:0000256" key="1">
    <source>
        <dbReference type="PROSITE-ProRule" id="PRU00339"/>
    </source>
</evidence>
<dbReference type="RefSeq" id="WP_194448030.1">
    <property type="nucleotide sequence ID" value="NZ_CP063849.1"/>
</dbReference>
<feature type="repeat" description="TPR" evidence="1">
    <location>
        <begin position="509"/>
        <end position="542"/>
    </location>
</feature>
<evidence type="ECO:0000259" key="3">
    <source>
        <dbReference type="Pfam" id="PF23914"/>
    </source>
</evidence>
<dbReference type="PROSITE" id="PS50005">
    <property type="entry name" value="TPR"/>
    <property type="match status" value="5"/>
</dbReference>
<organism evidence="4 5">
    <name type="scientific">Paludibaculum fermentans</name>
    <dbReference type="NCBI Taxonomy" id="1473598"/>
    <lineage>
        <taxon>Bacteria</taxon>
        <taxon>Pseudomonadati</taxon>
        <taxon>Acidobacteriota</taxon>
        <taxon>Terriglobia</taxon>
        <taxon>Bryobacterales</taxon>
        <taxon>Bryobacteraceae</taxon>
        <taxon>Paludibaculum</taxon>
    </lineage>
</organism>
<feature type="repeat" description="TPR" evidence="1">
    <location>
        <begin position="224"/>
        <end position="257"/>
    </location>
</feature>
<dbReference type="Pfam" id="PF23914">
    <property type="entry name" value="TPR_CcmH_CycH"/>
    <property type="match status" value="1"/>
</dbReference>
<dbReference type="Pfam" id="PF13181">
    <property type="entry name" value="TPR_8"/>
    <property type="match status" value="1"/>
</dbReference>
<feature type="repeat" description="TPR" evidence="1">
    <location>
        <begin position="370"/>
        <end position="403"/>
    </location>
</feature>
<reference evidence="4 5" key="1">
    <citation type="submission" date="2020-10" db="EMBL/GenBank/DDBJ databases">
        <title>Complete genome sequence of Paludibaculum fermentans P105T, a facultatively anaerobic acidobacterium capable of dissimilatory Fe(III) reduction.</title>
        <authorList>
            <person name="Dedysh S.N."/>
            <person name="Beletsky A.V."/>
            <person name="Kulichevskaya I.S."/>
            <person name="Mardanov A.V."/>
            <person name="Ravin N.V."/>
        </authorList>
    </citation>
    <scope>NUCLEOTIDE SEQUENCE [LARGE SCALE GENOMIC DNA]</scope>
    <source>
        <strain evidence="4 5">P105</strain>
    </source>
</reference>
<dbReference type="EMBL" id="CP063849">
    <property type="protein sequence ID" value="QOY86361.1"/>
    <property type="molecule type" value="Genomic_DNA"/>
</dbReference>
<dbReference type="AlphaFoldDB" id="A0A7S7SJD8"/>
<dbReference type="PANTHER" id="PTHR12558:SF13">
    <property type="entry name" value="CELL DIVISION CYCLE PROTEIN 27 HOMOLOG"/>
    <property type="match status" value="1"/>
</dbReference>
<evidence type="ECO:0000313" key="4">
    <source>
        <dbReference type="EMBL" id="QOY86361.1"/>
    </source>
</evidence>
<dbReference type="Proteomes" id="UP000593892">
    <property type="component" value="Chromosome"/>
</dbReference>
<dbReference type="Pfam" id="PF13432">
    <property type="entry name" value="TPR_16"/>
    <property type="match status" value="3"/>
</dbReference>
<keyword evidence="2" id="KW-0732">Signal</keyword>